<dbReference type="EMBL" id="AMQM01005942">
    <property type="status" value="NOT_ANNOTATED_CDS"/>
    <property type="molecule type" value="Genomic_DNA"/>
</dbReference>
<gene>
    <name evidence="6" type="primary">20206093</name>
    <name evidence="5" type="ORF">HELRODRAFT_177131</name>
</gene>
<dbReference type="PANTHER" id="PTHR14430:SF0">
    <property type="entry name" value="SEC2P DOMAIN-CONTAINING PROTEIN"/>
    <property type="match status" value="1"/>
</dbReference>
<name>T1FB94_HELRO</name>
<dbReference type="InParanoid" id="T1FB94"/>
<dbReference type="Pfam" id="PF25555">
    <property type="entry name" value="RAB3A-like_C"/>
    <property type="match status" value="1"/>
</dbReference>
<evidence type="ECO:0000259" key="4">
    <source>
        <dbReference type="Pfam" id="PF06428"/>
    </source>
</evidence>
<dbReference type="EMBL" id="KB097182">
    <property type="protein sequence ID" value="ESN98250.1"/>
    <property type="molecule type" value="Genomic_DNA"/>
</dbReference>
<accession>T1FB94</accession>
<reference evidence="5 7" key="2">
    <citation type="journal article" date="2013" name="Nature">
        <title>Insights into bilaterian evolution from three spiralian genomes.</title>
        <authorList>
            <person name="Simakov O."/>
            <person name="Marletaz F."/>
            <person name="Cho S.J."/>
            <person name="Edsinger-Gonzales E."/>
            <person name="Havlak P."/>
            <person name="Hellsten U."/>
            <person name="Kuo D.H."/>
            <person name="Larsson T."/>
            <person name="Lv J."/>
            <person name="Arendt D."/>
            <person name="Savage R."/>
            <person name="Osoegawa K."/>
            <person name="de Jong P."/>
            <person name="Grimwood J."/>
            <person name="Chapman J.A."/>
            <person name="Shapiro H."/>
            <person name="Aerts A."/>
            <person name="Otillar R.P."/>
            <person name="Terry A.Y."/>
            <person name="Boore J.L."/>
            <person name="Grigoriev I.V."/>
            <person name="Lindberg D.R."/>
            <person name="Seaver E.C."/>
            <person name="Weisblat D.A."/>
            <person name="Putnam N.H."/>
            <person name="Rokhsar D.S."/>
        </authorList>
    </citation>
    <scope>NUCLEOTIDE SEQUENCE</scope>
</reference>
<dbReference type="InterPro" id="IPR009449">
    <property type="entry name" value="Sec2_N"/>
</dbReference>
<reference evidence="7" key="1">
    <citation type="submission" date="2012-12" db="EMBL/GenBank/DDBJ databases">
        <authorList>
            <person name="Hellsten U."/>
            <person name="Grimwood J."/>
            <person name="Chapman J.A."/>
            <person name="Shapiro H."/>
            <person name="Aerts A."/>
            <person name="Otillar R.P."/>
            <person name="Terry A.Y."/>
            <person name="Boore J.L."/>
            <person name="Simakov O."/>
            <person name="Marletaz F."/>
            <person name="Cho S.-J."/>
            <person name="Edsinger-Gonzales E."/>
            <person name="Havlak P."/>
            <person name="Kuo D.-H."/>
            <person name="Larsson T."/>
            <person name="Lv J."/>
            <person name="Arendt D."/>
            <person name="Savage R."/>
            <person name="Osoegawa K."/>
            <person name="de Jong P."/>
            <person name="Lindberg D.R."/>
            <person name="Seaver E.C."/>
            <person name="Weisblat D.A."/>
            <person name="Putnam N.H."/>
            <person name="Grigoriev I.V."/>
            <person name="Rokhsar D.S."/>
        </authorList>
    </citation>
    <scope>NUCLEOTIDE SEQUENCE</scope>
</reference>
<keyword evidence="7" id="KW-1185">Reference proteome</keyword>
<evidence type="ECO:0000313" key="6">
    <source>
        <dbReference type="EnsemblMetazoa" id="HelroP177131"/>
    </source>
</evidence>
<protein>
    <recommendedName>
        <fullName evidence="4">GDP/GTP exchange factor Sec2 N-terminal domain-containing protein</fullName>
    </recommendedName>
</protein>
<dbReference type="OrthoDB" id="5560525at2759"/>
<feature type="coiled-coil region" evidence="3">
    <location>
        <begin position="57"/>
        <end position="127"/>
    </location>
</feature>
<evidence type="ECO:0000256" key="1">
    <source>
        <dbReference type="ARBA" id="ARBA00023054"/>
    </source>
</evidence>
<organism evidence="6 7">
    <name type="scientific">Helobdella robusta</name>
    <name type="common">Californian leech</name>
    <dbReference type="NCBI Taxonomy" id="6412"/>
    <lineage>
        <taxon>Eukaryota</taxon>
        <taxon>Metazoa</taxon>
        <taxon>Spiralia</taxon>
        <taxon>Lophotrochozoa</taxon>
        <taxon>Annelida</taxon>
        <taxon>Clitellata</taxon>
        <taxon>Hirudinea</taxon>
        <taxon>Rhynchobdellida</taxon>
        <taxon>Glossiphoniidae</taxon>
        <taxon>Helobdella</taxon>
    </lineage>
</organism>
<dbReference type="Proteomes" id="UP000015101">
    <property type="component" value="Unassembled WGS sequence"/>
</dbReference>
<dbReference type="GeneID" id="20206093"/>
<evidence type="ECO:0000256" key="2">
    <source>
        <dbReference type="ARBA" id="ARBA00025794"/>
    </source>
</evidence>
<dbReference type="PANTHER" id="PTHR14430">
    <property type="entry name" value="RABIN3-RELATED"/>
    <property type="match status" value="1"/>
</dbReference>
<dbReference type="CTD" id="20206093"/>
<dbReference type="InterPro" id="IPR040351">
    <property type="entry name" value="RAB3IL/RAB3IP/Sec2"/>
</dbReference>
<dbReference type="Pfam" id="PF06428">
    <property type="entry name" value="Sec2p"/>
    <property type="match status" value="1"/>
</dbReference>
<evidence type="ECO:0000256" key="3">
    <source>
        <dbReference type="SAM" id="Coils"/>
    </source>
</evidence>
<comment type="similarity">
    <text evidence="2">Belongs to the SEC2 family.</text>
</comment>
<dbReference type="HOGENOM" id="CLU_038204_1_0_1"/>
<dbReference type="Gene3D" id="1.20.5.4880">
    <property type="match status" value="1"/>
</dbReference>
<dbReference type="EnsemblMetazoa" id="HelroT177131">
    <property type="protein sequence ID" value="HelroP177131"/>
    <property type="gene ID" value="HelroG177131"/>
</dbReference>
<dbReference type="GO" id="GO:0005085">
    <property type="term" value="F:guanyl-nucleotide exchange factor activity"/>
    <property type="evidence" value="ECO:0007669"/>
    <property type="project" value="InterPro"/>
</dbReference>
<dbReference type="OMA" id="GHECKEV"/>
<evidence type="ECO:0000313" key="7">
    <source>
        <dbReference type="Proteomes" id="UP000015101"/>
    </source>
</evidence>
<sequence>MDCAENNLPNGIDLLEIDDLKPLGGESSAAAAADATNSNSIKYPRHQRRSVYLFEKLQEVQEQLKEKELQCENLTKEQLQTGEEVQELTAALFEEANKMVQDANIKRRQAEKQLEDSLMKIEVLQEEVTVLKKLILSPTTPNSPNFIKTPQLVKSSSNSNFTKGHKRSISHHSTIRIVDDIDTLAPYDNEIDLPRREKFRTWKACPTLNPSDPFIEDIIRNEINPCLAFKNDSVGTFNRD</sequence>
<reference evidence="6" key="3">
    <citation type="submission" date="2015-06" db="UniProtKB">
        <authorList>
            <consortium name="EnsemblMetazoa"/>
        </authorList>
    </citation>
    <scope>IDENTIFICATION</scope>
</reference>
<dbReference type="SUPFAM" id="SSF144284">
    <property type="entry name" value="Sec2 N-terminal region"/>
    <property type="match status" value="1"/>
</dbReference>
<keyword evidence="1 3" id="KW-0175">Coiled coil</keyword>
<evidence type="ECO:0000313" key="5">
    <source>
        <dbReference type="EMBL" id="ESN98250.1"/>
    </source>
</evidence>
<dbReference type="RefSeq" id="XP_009023593.1">
    <property type="nucleotide sequence ID" value="XM_009025345.1"/>
</dbReference>
<dbReference type="STRING" id="6412.T1FB94"/>
<proteinExistence type="inferred from homology"/>
<dbReference type="KEGG" id="hro:HELRODRAFT_177131"/>
<dbReference type="eggNOG" id="KOG4324">
    <property type="taxonomic scope" value="Eukaryota"/>
</dbReference>
<dbReference type="AlphaFoldDB" id="T1FB94"/>
<feature type="domain" description="GDP/GTP exchange factor Sec2 N-terminal" evidence="4">
    <location>
        <begin position="49"/>
        <end position="134"/>
    </location>
</feature>